<sequence length="106" mass="12227">SVVSTMALCLREILIQFKLQNQPRKKKNNQLKCPIGKEQMDETKSDFVIAKEEGIIDNFLLSFEGPVLVDESIMDENSKEDMDVPNNPLDQQFKEFSLTRFMLEGE</sequence>
<comment type="caution">
    <text evidence="1">The sequence shown here is derived from an EMBL/GenBank/DDBJ whole genome shotgun (WGS) entry which is preliminary data.</text>
</comment>
<evidence type="ECO:0000313" key="2">
    <source>
        <dbReference type="Proteomes" id="UP000824469"/>
    </source>
</evidence>
<dbReference type="Proteomes" id="UP000824469">
    <property type="component" value="Unassembled WGS sequence"/>
</dbReference>
<reference evidence="1 2" key="1">
    <citation type="journal article" date="2021" name="Nat. Plants">
        <title>The Taxus genome provides insights into paclitaxel biosynthesis.</title>
        <authorList>
            <person name="Xiong X."/>
            <person name="Gou J."/>
            <person name="Liao Q."/>
            <person name="Li Y."/>
            <person name="Zhou Q."/>
            <person name="Bi G."/>
            <person name="Li C."/>
            <person name="Du R."/>
            <person name="Wang X."/>
            <person name="Sun T."/>
            <person name="Guo L."/>
            <person name="Liang H."/>
            <person name="Lu P."/>
            <person name="Wu Y."/>
            <person name="Zhang Z."/>
            <person name="Ro D.K."/>
            <person name="Shang Y."/>
            <person name="Huang S."/>
            <person name="Yan J."/>
        </authorList>
    </citation>
    <scope>NUCLEOTIDE SEQUENCE [LARGE SCALE GENOMIC DNA]</scope>
    <source>
        <strain evidence="1">Ta-2019</strain>
    </source>
</reference>
<proteinExistence type="predicted"/>
<accession>A0AA38LCN9</accession>
<dbReference type="EMBL" id="JAHRHJ020000004">
    <property type="protein sequence ID" value="KAH9319939.1"/>
    <property type="molecule type" value="Genomic_DNA"/>
</dbReference>
<feature type="non-terminal residue" evidence="1">
    <location>
        <position position="1"/>
    </location>
</feature>
<name>A0AA38LCN9_TAXCH</name>
<gene>
    <name evidence="1" type="ORF">KI387_021708</name>
</gene>
<dbReference type="AlphaFoldDB" id="A0AA38LCN9"/>
<evidence type="ECO:0000313" key="1">
    <source>
        <dbReference type="EMBL" id="KAH9319939.1"/>
    </source>
</evidence>
<feature type="non-terminal residue" evidence="1">
    <location>
        <position position="106"/>
    </location>
</feature>
<organism evidence="1 2">
    <name type="scientific">Taxus chinensis</name>
    <name type="common">Chinese yew</name>
    <name type="synonym">Taxus wallichiana var. chinensis</name>
    <dbReference type="NCBI Taxonomy" id="29808"/>
    <lineage>
        <taxon>Eukaryota</taxon>
        <taxon>Viridiplantae</taxon>
        <taxon>Streptophyta</taxon>
        <taxon>Embryophyta</taxon>
        <taxon>Tracheophyta</taxon>
        <taxon>Spermatophyta</taxon>
        <taxon>Pinopsida</taxon>
        <taxon>Pinidae</taxon>
        <taxon>Conifers II</taxon>
        <taxon>Cupressales</taxon>
        <taxon>Taxaceae</taxon>
        <taxon>Taxus</taxon>
    </lineage>
</organism>
<protein>
    <submittedName>
        <fullName evidence="1">Uncharacterized protein</fullName>
    </submittedName>
</protein>
<keyword evidence="2" id="KW-1185">Reference proteome</keyword>